<evidence type="ECO:0000256" key="2">
    <source>
        <dbReference type="ARBA" id="ARBA00022840"/>
    </source>
</evidence>
<evidence type="ECO:0000313" key="8">
    <source>
        <dbReference type="Proteomes" id="UP000245250"/>
    </source>
</evidence>
<dbReference type="Gene3D" id="1.10.8.60">
    <property type="match status" value="1"/>
</dbReference>
<dbReference type="InterPro" id="IPR025944">
    <property type="entry name" value="Sigma_54_int_dom_CS"/>
</dbReference>
<dbReference type="PROSITE" id="PS00675">
    <property type="entry name" value="SIGMA54_INTERACT_1"/>
    <property type="match status" value="1"/>
</dbReference>
<dbReference type="InterPro" id="IPR009057">
    <property type="entry name" value="Homeodomain-like_sf"/>
</dbReference>
<reference evidence="7 8" key="1">
    <citation type="submission" date="2018-05" db="EMBL/GenBank/DDBJ databases">
        <title>Genome sequencing of Flavobacterium sp. HYN0056.</title>
        <authorList>
            <person name="Yi H."/>
            <person name="Baek C."/>
        </authorList>
    </citation>
    <scope>NUCLEOTIDE SEQUENCE [LARGE SCALE GENOMIC DNA]</scope>
    <source>
        <strain evidence="7 8">HYN0056</strain>
    </source>
</reference>
<dbReference type="RefSeq" id="WP_109193216.1">
    <property type="nucleotide sequence ID" value="NZ_CP029255.1"/>
</dbReference>
<sequence>MEKPNDQTPIMMNRLQEREREQMLIMSFCSEIGQTLTKEELNVVIGQLKEQIFFDDFILASSNESETEYSVFCQFLQKDKDLKKYPVNDGFFDTCLDSADAVVFDLKNQNSFPEFIKKANDSGFKNGIGISLPYAKGKSNVLFMFFKSAQTFSRESNRIIRGIATQLSITIQNIALSEKYESEIAELKKLKQSSVQKEEEKETSNETDSVGIVGDSAVMKQVSELIAQVAPSQSTVLIYGETGTGKELVADAVHRLSTVSKNRIIKVNCASIPVNLIESELFGHEKGAFTGATEQRIGKFEQAQDGTIFLDEIGELPLELQGKLLRVLQEKQIERIGGKETIKVNARVIAATNRSLEKEVAEERFRSDLYYRLNVFPISLPPLRERKEDIRVLGEFFLERHSLKIGKKIKGFSKKVLNSMMVYEWPGNVRELENIIERSILFAKDELIKEIILPEIYKPKSYTTEPDFYIKTLQEVEKEHILKVVKKCNGRISGPQGAAILLGLPSTTLISRMHKLGIKKKHFLD</sequence>
<dbReference type="InterPro" id="IPR025662">
    <property type="entry name" value="Sigma_54_int_dom_ATP-bd_1"/>
</dbReference>
<dbReference type="SUPFAM" id="SSF46689">
    <property type="entry name" value="Homeodomain-like"/>
    <property type="match status" value="1"/>
</dbReference>
<dbReference type="AlphaFoldDB" id="A0A2S1YNZ4"/>
<feature type="domain" description="Sigma-54 factor interaction" evidence="6">
    <location>
        <begin position="212"/>
        <end position="441"/>
    </location>
</feature>
<dbReference type="PANTHER" id="PTHR32071">
    <property type="entry name" value="TRANSCRIPTIONAL REGULATORY PROTEIN"/>
    <property type="match status" value="1"/>
</dbReference>
<dbReference type="GO" id="GO:0005524">
    <property type="term" value="F:ATP binding"/>
    <property type="evidence" value="ECO:0007669"/>
    <property type="project" value="UniProtKB-KW"/>
</dbReference>
<dbReference type="Pfam" id="PF00158">
    <property type="entry name" value="Sigma54_activat"/>
    <property type="match status" value="1"/>
</dbReference>
<keyword evidence="2" id="KW-0067">ATP-binding</keyword>
<evidence type="ECO:0000256" key="4">
    <source>
        <dbReference type="ARBA" id="ARBA00023163"/>
    </source>
</evidence>
<evidence type="ECO:0000259" key="6">
    <source>
        <dbReference type="PROSITE" id="PS50045"/>
    </source>
</evidence>
<dbReference type="EMBL" id="CP029255">
    <property type="protein sequence ID" value="AWK05781.1"/>
    <property type="molecule type" value="Genomic_DNA"/>
</dbReference>
<dbReference type="InterPro" id="IPR027417">
    <property type="entry name" value="P-loop_NTPase"/>
</dbReference>
<dbReference type="PROSITE" id="PS00688">
    <property type="entry name" value="SIGMA54_INTERACT_3"/>
    <property type="match status" value="1"/>
</dbReference>
<dbReference type="KEGG" id="fcr:HYN56_16685"/>
<evidence type="ECO:0000256" key="3">
    <source>
        <dbReference type="ARBA" id="ARBA00023015"/>
    </source>
</evidence>
<feature type="coiled-coil region" evidence="5">
    <location>
        <begin position="173"/>
        <end position="207"/>
    </location>
</feature>
<name>A0A2S1YNZ4_9FLAO</name>
<keyword evidence="1" id="KW-0547">Nucleotide-binding</keyword>
<dbReference type="Pfam" id="PF25601">
    <property type="entry name" value="AAA_lid_14"/>
    <property type="match status" value="1"/>
</dbReference>
<keyword evidence="3" id="KW-0805">Transcription regulation</keyword>
<dbReference type="PANTHER" id="PTHR32071:SF123">
    <property type="entry name" value="DNA-BINDING TRANSCRIPTIONAL ACTIVATOR HYFR-RELATED"/>
    <property type="match status" value="1"/>
</dbReference>
<dbReference type="SUPFAM" id="SSF52540">
    <property type="entry name" value="P-loop containing nucleoside triphosphate hydrolases"/>
    <property type="match status" value="1"/>
</dbReference>
<evidence type="ECO:0000256" key="5">
    <source>
        <dbReference type="SAM" id="Coils"/>
    </source>
</evidence>
<proteinExistence type="predicted"/>
<evidence type="ECO:0000313" key="7">
    <source>
        <dbReference type="EMBL" id="AWK05781.1"/>
    </source>
</evidence>
<keyword evidence="5" id="KW-0175">Coiled coil</keyword>
<dbReference type="Gene3D" id="3.40.50.300">
    <property type="entry name" value="P-loop containing nucleotide triphosphate hydrolases"/>
    <property type="match status" value="1"/>
</dbReference>
<dbReference type="Proteomes" id="UP000245250">
    <property type="component" value="Chromosome"/>
</dbReference>
<dbReference type="OrthoDB" id="9782110at2"/>
<dbReference type="GO" id="GO:0006355">
    <property type="term" value="P:regulation of DNA-templated transcription"/>
    <property type="evidence" value="ECO:0007669"/>
    <property type="project" value="InterPro"/>
</dbReference>
<dbReference type="CDD" id="cd00009">
    <property type="entry name" value="AAA"/>
    <property type="match status" value="1"/>
</dbReference>
<gene>
    <name evidence="7" type="ORF">HYN56_16685</name>
</gene>
<accession>A0A2S1YNZ4</accession>
<protein>
    <submittedName>
        <fullName evidence="7">Fis family transcriptional regulator</fullName>
    </submittedName>
</protein>
<dbReference type="InterPro" id="IPR002078">
    <property type="entry name" value="Sigma_54_int"/>
</dbReference>
<dbReference type="FunFam" id="3.40.50.300:FF:000006">
    <property type="entry name" value="DNA-binding transcriptional regulator NtrC"/>
    <property type="match status" value="1"/>
</dbReference>
<dbReference type="InterPro" id="IPR003593">
    <property type="entry name" value="AAA+_ATPase"/>
</dbReference>
<keyword evidence="8" id="KW-1185">Reference proteome</keyword>
<dbReference type="Gene3D" id="1.10.10.60">
    <property type="entry name" value="Homeodomain-like"/>
    <property type="match status" value="1"/>
</dbReference>
<keyword evidence="4" id="KW-0804">Transcription</keyword>
<dbReference type="InterPro" id="IPR058031">
    <property type="entry name" value="AAA_lid_NorR"/>
</dbReference>
<dbReference type="PROSITE" id="PS50045">
    <property type="entry name" value="SIGMA54_INTERACT_4"/>
    <property type="match status" value="1"/>
</dbReference>
<dbReference type="SMART" id="SM00382">
    <property type="entry name" value="AAA"/>
    <property type="match status" value="1"/>
</dbReference>
<evidence type="ECO:0000256" key="1">
    <source>
        <dbReference type="ARBA" id="ARBA00022741"/>
    </source>
</evidence>
<organism evidence="7 8">
    <name type="scientific">Flavobacterium crocinum</name>
    <dbReference type="NCBI Taxonomy" id="2183896"/>
    <lineage>
        <taxon>Bacteria</taxon>
        <taxon>Pseudomonadati</taxon>
        <taxon>Bacteroidota</taxon>
        <taxon>Flavobacteriia</taxon>
        <taxon>Flavobacteriales</taxon>
        <taxon>Flavobacteriaceae</taxon>
        <taxon>Flavobacterium</taxon>
    </lineage>
</organism>